<evidence type="ECO:0000313" key="4">
    <source>
        <dbReference type="Proteomes" id="UP001378592"/>
    </source>
</evidence>
<dbReference type="PANTHER" id="PTHR10334">
    <property type="entry name" value="CYSTEINE-RICH SECRETORY PROTEIN-RELATED"/>
    <property type="match status" value="1"/>
</dbReference>
<dbReference type="InterPro" id="IPR035940">
    <property type="entry name" value="CAP_sf"/>
</dbReference>
<dbReference type="CDD" id="cd05382">
    <property type="entry name" value="CAP_GAPR1-like"/>
    <property type="match status" value="1"/>
</dbReference>
<evidence type="ECO:0000256" key="1">
    <source>
        <dbReference type="SAM" id="MobiDB-lite"/>
    </source>
</evidence>
<reference evidence="3 4" key="1">
    <citation type="submission" date="2024-03" db="EMBL/GenBank/DDBJ databases">
        <title>The genome assembly and annotation of the cricket Gryllus longicercus Weissman &amp; Gray.</title>
        <authorList>
            <person name="Szrajer S."/>
            <person name="Gray D."/>
            <person name="Ylla G."/>
        </authorList>
    </citation>
    <scope>NUCLEOTIDE SEQUENCE [LARGE SCALE GENOMIC DNA]</scope>
    <source>
        <strain evidence="3">DAG 2021-001</strain>
        <tissue evidence="3">Whole body minus gut</tissue>
    </source>
</reference>
<sequence>MERAVAGPPRVSALLQALQASQAAQAAPASGAGAEGEERPVTPIAPGCGKGARPSRRREEATALLNLQRRVEAWRLTRDGFDPDDPPPPAPAALPPVSPLHLLPQLDNRPQLLLKIMRQRPLWDPNGDTQELHTEWEHSEFIAECLQWHNAFRARHGAPPLQLCPQLCSYAQGWANHLAHNNNFYYRRDRHVGQNLFCRQTAPDFQADVTGQEVASYWYSACRKYNYDKEPDVLHANVNAGHFTQLVWARCRLLGLGKARSRAGKVLVVAHYRPPGNVSGAFQSNVALPLPECSSSRSSRSTSPQPQAPPQPLC</sequence>
<comment type="caution">
    <text evidence="3">The sequence shown here is derived from an EMBL/GenBank/DDBJ whole genome shotgun (WGS) entry which is preliminary data.</text>
</comment>
<feature type="compositionally biased region" description="Low complexity" evidence="1">
    <location>
        <begin position="19"/>
        <end position="32"/>
    </location>
</feature>
<gene>
    <name evidence="3" type="ORF">R5R35_003109</name>
</gene>
<proteinExistence type="predicted"/>
<evidence type="ECO:0000259" key="2">
    <source>
        <dbReference type="SMART" id="SM00198"/>
    </source>
</evidence>
<feature type="compositionally biased region" description="Pro residues" evidence="1">
    <location>
        <begin position="86"/>
        <end position="97"/>
    </location>
</feature>
<accession>A0AAN9VGM8</accession>
<dbReference type="Gene3D" id="3.40.33.10">
    <property type="entry name" value="CAP"/>
    <property type="match status" value="1"/>
</dbReference>
<feature type="region of interest" description="Disordered" evidence="1">
    <location>
        <begin position="78"/>
        <end position="97"/>
    </location>
</feature>
<feature type="compositionally biased region" description="Low complexity" evidence="1">
    <location>
        <begin position="292"/>
        <end position="305"/>
    </location>
</feature>
<dbReference type="SUPFAM" id="SSF55797">
    <property type="entry name" value="PR-1-like"/>
    <property type="match status" value="1"/>
</dbReference>
<dbReference type="GO" id="GO:0005576">
    <property type="term" value="C:extracellular region"/>
    <property type="evidence" value="ECO:0007669"/>
    <property type="project" value="UniProtKB-SubCell"/>
</dbReference>
<feature type="domain" description="SCP" evidence="2">
    <location>
        <begin position="140"/>
        <end position="280"/>
    </location>
</feature>
<keyword evidence="4" id="KW-1185">Reference proteome</keyword>
<feature type="region of interest" description="Disordered" evidence="1">
    <location>
        <begin position="292"/>
        <end position="314"/>
    </location>
</feature>
<dbReference type="FunFam" id="3.40.33.10:FF:000010">
    <property type="entry name" value="Predicted protein"/>
    <property type="match status" value="1"/>
</dbReference>
<dbReference type="InterPro" id="IPR001283">
    <property type="entry name" value="CRISP-related"/>
</dbReference>
<dbReference type="Pfam" id="PF00188">
    <property type="entry name" value="CAP"/>
    <property type="match status" value="1"/>
</dbReference>
<feature type="region of interest" description="Disordered" evidence="1">
    <location>
        <begin position="19"/>
        <end position="57"/>
    </location>
</feature>
<protein>
    <recommendedName>
        <fullName evidence="2">SCP domain-containing protein</fullName>
    </recommendedName>
</protein>
<organism evidence="3 4">
    <name type="scientific">Gryllus longicercus</name>
    <dbReference type="NCBI Taxonomy" id="2509291"/>
    <lineage>
        <taxon>Eukaryota</taxon>
        <taxon>Metazoa</taxon>
        <taxon>Ecdysozoa</taxon>
        <taxon>Arthropoda</taxon>
        <taxon>Hexapoda</taxon>
        <taxon>Insecta</taxon>
        <taxon>Pterygota</taxon>
        <taxon>Neoptera</taxon>
        <taxon>Polyneoptera</taxon>
        <taxon>Orthoptera</taxon>
        <taxon>Ensifera</taxon>
        <taxon>Gryllidea</taxon>
        <taxon>Grylloidea</taxon>
        <taxon>Gryllidae</taxon>
        <taxon>Gryllinae</taxon>
        <taxon>Gryllus</taxon>
    </lineage>
</organism>
<dbReference type="Proteomes" id="UP001378592">
    <property type="component" value="Unassembled WGS sequence"/>
</dbReference>
<dbReference type="AlphaFoldDB" id="A0AAN9VGM8"/>
<dbReference type="PRINTS" id="PR00837">
    <property type="entry name" value="V5TPXLIKE"/>
</dbReference>
<evidence type="ECO:0000313" key="3">
    <source>
        <dbReference type="EMBL" id="KAK7864490.1"/>
    </source>
</evidence>
<dbReference type="EMBL" id="JAZDUA010000201">
    <property type="protein sequence ID" value="KAK7864490.1"/>
    <property type="molecule type" value="Genomic_DNA"/>
</dbReference>
<name>A0AAN9VGM8_9ORTH</name>
<dbReference type="SMART" id="SM00198">
    <property type="entry name" value="SCP"/>
    <property type="match status" value="1"/>
</dbReference>
<dbReference type="InterPro" id="IPR014044">
    <property type="entry name" value="CAP_dom"/>
</dbReference>
<dbReference type="InterPro" id="IPR034113">
    <property type="entry name" value="SCP_GAPR1-like"/>
</dbReference>